<evidence type="ECO:0000313" key="1">
    <source>
        <dbReference type="EMBL" id="ADL59047.1"/>
    </source>
</evidence>
<reference evidence="1 2" key="2">
    <citation type="journal article" date="2010" name="J. Bacteriol.">
        <title>Complete genome sequence of Methanothermobacter marburgensis, a methanoarchaeon model organism.</title>
        <authorList>
            <person name="Liesegang H."/>
            <person name="Kaster A.K."/>
            <person name="Wiezer A."/>
            <person name="Goenrich M."/>
            <person name="Wollherr A."/>
            <person name="Seedorf H."/>
            <person name="Gottschalk G."/>
            <person name="Thauer R.K."/>
        </authorList>
    </citation>
    <scope>NUCLEOTIDE SEQUENCE [LARGE SCALE GENOMIC DNA]</scope>
    <source>
        <strain evidence="2">ATCC BAA-927 / DSM 2133 / JCM 14651 / NBRC 100331 / OCM 82 / Marburg</strain>
    </source>
</reference>
<accession>D9PXU9</accession>
<dbReference type="InterPro" id="IPR045633">
    <property type="entry name" value="DUF6414"/>
</dbReference>
<dbReference type="STRING" id="79929.MTBMA_c14680"/>
<organism evidence="1 2">
    <name type="scientific">Methanothermobacter marburgensis (strain ATCC BAA-927 / DSM 2133 / JCM 14651 / NBRC 100331 / OCM 82 / Marburg)</name>
    <name type="common">Methanobacterium thermoautotrophicum</name>
    <dbReference type="NCBI Taxonomy" id="79929"/>
    <lineage>
        <taxon>Archaea</taxon>
        <taxon>Methanobacteriati</taxon>
        <taxon>Methanobacteriota</taxon>
        <taxon>Methanomada group</taxon>
        <taxon>Methanobacteria</taxon>
        <taxon>Methanobacteriales</taxon>
        <taxon>Methanobacteriaceae</taxon>
        <taxon>Methanothermobacter</taxon>
    </lineage>
</organism>
<dbReference type="Pfam" id="PF19952">
    <property type="entry name" value="DUF6414"/>
    <property type="match status" value="1"/>
</dbReference>
<proteinExistence type="predicted"/>
<keyword evidence="2" id="KW-1185">Reference proteome</keyword>
<dbReference type="AlphaFoldDB" id="D9PXU9"/>
<name>D9PXU9_METTM</name>
<dbReference type="Proteomes" id="UP000000345">
    <property type="component" value="Chromosome"/>
</dbReference>
<dbReference type="EMBL" id="CP001710">
    <property type="protein sequence ID" value="ADL59047.1"/>
    <property type="molecule type" value="Genomic_DNA"/>
</dbReference>
<sequence length="63" mass="6762">MGDAHLGIPIYLDTNALLDLLASMEDGFSTASKITTKENQSNANKISGDTSFGINVYSLLNRL</sequence>
<evidence type="ECO:0000313" key="2">
    <source>
        <dbReference type="Proteomes" id="UP000000345"/>
    </source>
</evidence>
<reference key="1">
    <citation type="submission" date="2009-08" db="EMBL/GenBank/DDBJ databases">
        <title>The genome sequence of Methanothermobacter marburgensis.</title>
        <authorList>
            <person name="Kaster A."/>
            <person name="Seedorf H."/>
            <person name="Goenrich M."/>
            <person name="Wiezer A."/>
            <person name="Liesegang H."/>
            <person name="Thauer R."/>
            <person name="Gottschalk G."/>
        </authorList>
    </citation>
    <scope>NUCLEOTIDE SEQUENCE</scope>
    <source>
        <strain>Marburg</strain>
    </source>
</reference>
<dbReference type="KEGG" id="mmg:MTBMA_c14680"/>
<protein>
    <submittedName>
        <fullName evidence="1">Uncharacterized protein</fullName>
    </submittedName>
</protein>
<gene>
    <name evidence="1" type="ordered locus">MTBMA_c14680</name>
</gene>
<dbReference type="HOGENOM" id="CLU_2875137_0_0_2"/>
<dbReference type="PaxDb" id="79929-MTBMA_c14680"/>